<proteinExistence type="predicted"/>
<evidence type="ECO:0000313" key="7">
    <source>
        <dbReference type="EMBL" id="VAX35349.1"/>
    </source>
</evidence>
<evidence type="ECO:0000259" key="6">
    <source>
        <dbReference type="Pfam" id="PF01694"/>
    </source>
</evidence>
<gene>
    <name evidence="7" type="ORF">MNBD_UNCLBAC01-32</name>
</gene>
<evidence type="ECO:0000256" key="4">
    <source>
        <dbReference type="ARBA" id="ARBA00023136"/>
    </source>
</evidence>
<dbReference type="InterPro" id="IPR022764">
    <property type="entry name" value="Peptidase_S54_rhomboid_dom"/>
</dbReference>
<evidence type="ECO:0000256" key="1">
    <source>
        <dbReference type="ARBA" id="ARBA00004141"/>
    </source>
</evidence>
<dbReference type="InterPro" id="IPR035952">
    <property type="entry name" value="Rhomboid-like_sf"/>
</dbReference>
<feature type="transmembrane region" description="Helical" evidence="5">
    <location>
        <begin position="111"/>
        <end position="130"/>
    </location>
</feature>
<keyword evidence="2 5" id="KW-0812">Transmembrane</keyword>
<dbReference type="Gene3D" id="1.20.1540.10">
    <property type="entry name" value="Rhomboid-like"/>
    <property type="match status" value="1"/>
</dbReference>
<comment type="subcellular location">
    <subcellularLocation>
        <location evidence="1">Membrane</location>
        <topology evidence="1">Multi-pass membrane protein</topology>
    </subcellularLocation>
</comment>
<evidence type="ECO:0000256" key="2">
    <source>
        <dbReference type="ARBA" id="ARBA00022692"/>
    </source>
</evidence>
<dbReference type="EMBL" id="UOGJ01000046">
    <property type="protein sequence ID" value="VAX35349.1"/>
    <property type="molecule type" value="Genomic_DNA"/>
</dbReference>
<evidence type="ECO:0000256" key="3">
    <source>
        <dbReference type="ARBA" id="ARBA00022989"/>
    </source>
</evidence>
<accession>A0A3B1CZS6</accession>
<feature type="transmembrane region" description="Helical" evidence="5">
    <location>
        <begin position="161"/>
        <end position="179"/>
    </location>
</feature>
<dbReference type="SUPFAM" id="SSF144091">
    <property type="entry name" value="Rhomboid-like"/>
    <property type="match status" value="1"/>
</dbReference>
<keyword evidence="3 5" id="KW-1133">Transmembrane helix</keyword>
<dbReference type="Pfam" id="PF01694">
    <property type="entry name" value="Rhomboid"/>
    <property type="match status" value="1"/>
</dbReference>
<dbReference type="AlphaFoldDB" id="A0A3B1CZS6"/>
<feature type="transmembrane region" description="Helical" evidence="5">
    <location>
        <begin position="137"/>
        <end position="155"/>
    </location>
</feature>
<dbReference type="GO" id="GO:0004252">
    <property type="term" value="F:serine-type endopeptidase activity"/>
    <property type="evidence" value="ECO:0007669"/>
    <property type="project" value="InterPro"/>
</dbReference>
<dbReference type="PANTHER" id="PTHR43731">
    <property type="entry name" value="RHOMBOID PROTEASE"/>
    <property type="match status" value="1"/>
</dbReference>
<reference evidence="7" key="1">
    <citation type="submission" date="2018-06" db="EMBL/GenBank/DDBJ databases">
        <authorList>
            <person name="Zhirakovskaya E."/>
        </authorList>
    </citation>
    <scope>NUCLEOTIDE SEQUENCE</scope>
</reference>
<dbReference type="GO" id="GO:0016020">
    <property type="term" value="C:membrane"/>
    <property type="evidence" value="ECO:0007669"/>
    <property type="project" value="UniProtKB-SubCell"/>
</dbReference>
<feature type="transmembrane region" description="Helical" evidence="5">
    <location>
        <begin position="86"/>
        <end position="105"/>
    </location>
</feature>
<protein>
    <submittedName>
        <fullName evidence="7">Rhomboid family protein</fullName>
    </submittedName>
</protein>
<keyword evidence="4 5" id="KW-0472">Membrane</keyword>
<dbReference type="InterPro" id="IPR050925">
    <property type="entry name" value="Rhomboid_protease_S54"/>
</dbReference>
<feature type="transmembrane region" description="Helical" evidence="5">
    <location>
        <begin position="12"/>
        <end position="35"/>
    </location>
</feature>
<evidence type="ECO:0000256" key="5">
    <source>
        <dbReference type="SAM" id="Phobius"/>
    </source>
</evidence>
<sequence length="180" mass="20207">MKRLAINKRIDNFKFVLYFLGVCWVAHVVNFFVPIQQYGIHPRSVPGLLGILFSPFLHGSFSHLISNSFGLLVFGWALGVVDRKNFIEITFGVIIMGGLGTWVFGRTANHIGASGLIFGYFGYLLSLGFFQKKFKYIIVSLLTIFFYGGMIFGILPSSRYISFEGHLFGFMAGVLIAKLR</sequence>
<name>A0A3B1CZS6_9ZZZZ</name>
<feature type="domain" description="Peptidase S54 rhomboid" evidence="6">
    <location>
        <begin position="50"/>
        <end position="178"/>
    </location>
</feature>
<dbReference type="PANTHER" id="PTHR43731:SF9">
    <property type="entry name" value="SLR1461 PROTEIN"/>
    <property type="match status" value="1"/>
</dbReference>
<organism evidence="7">
    <name type="scientific">hydrothermal vent metagenome</name>
    <dbReference type="NCBI Taxonomy" id="652676"/>
    <lineage>
        <taxon>unclassified sequences</taxon>
        <taxon>metagenomes</taxon>
        <taxon>ecological metagenomes</taxon>
    </lineage>
</organism>
<feature type="transmembrane region" description="Helical" evidence="5">
    <location>
        <begin position="55"/>
        <end position="79"/>
    </location>
</feature>